<evidence type="ECO:0000313" key="1">
    <source>
        <dbReference type="EMBL" id="KPL76624.1"/>
    </source>
</evidence>
<dbReference type="Proteomes" id="UP000050514">
    <property type="component" value="Unassembled WGS sequence"/>
</dbReference>
<dbReference type="AlphaFoldDB" id="A0A0P6XA61"/>
<gene>
    <name evidence="1" type="ORF">AC812_04695</name>
</gene>
<dbReference type="EMBL" id="LGHJ01000011">
    <property type="protein sequence ID" value="KPL76624.1"/>
    <property type="molecule type" value="Genomic_DNA"/>
</dbReference>
<keyword evidence="2" id="KW-1185">Reference proteome</keyword>
<protein>
    <submittedName>
        <fullName evidence="1">Uncharacterized protein</fullName>
    </submittedName>
</protein>
<organism evidence="1 2">
    <name type="scientific">Bellilinea caldifistulae</name>
    <dbReference type="NCBI Taxonomy" id="360411"/>
    <lineage>
        <taxon>Bacteria</taxon>
        <taxon>Bacillati</taxon>
        <taxon>Chloroflexota</taxon>
        <taxon>Anaerolineae</taxon>
        <taxon>Anaerolineales</taxon>
        <taxon>Anaerolineaceae</taxon>
        <taxon>Bellilinea</taxon>
    </lineage>
</organism>
<dbReference type="STRING" id="360411.AC812_04695"/>
<proteinExistence type="predicted"/>
<sequence>MKILHFLLLFGILFLYPLGCTPPPTSTPEPGQIILDSPCSPPCWYQIIPGKTTNAEVPLMLSQIPDLDQERSIKIGPWGSYSEVYRLYFLGDYFKGEILVKDDVVNRIGLFGDFNLSLENTIETFGIPDQVVISRVWAGDIATKSLYLLYPEIGLVIRTDQSGFKPITVERADQVDLICFLNTDTYFDSLTQTPEIVTSEDLAKQILSWPGWGAVLED</sequence>
<name>A0A0P6XA61_9CHLR</name>
<evidence type="ECO:0000313" key="2">
    <source>
        <dbReference type="Proteomes" id="UP000050514"/>
    </source>
</evidence>
<accession>A0A0P6XA61</accession>
<comment type="caution">
    <text evidence="1">The sequence shown here is derived from an EMBL/GenBank/DDBJ whole genome shotgun (WGS) entry which is preliminary data.</text>
</comment>
<reference evidence="1 2" key="1">
    <citation type="submission" date="2015-07" db="EMBL/GenBank/DDBJ databases">
        <title>Draft genome of Bellilinea caldifistulae DSM 17877.</title>
        <authorList>
            <person name="Hemp J."/>
            <person name="Ward L.M."/>
            <person name="Pace L.A."/>
            <person name="Fischer W.W."/>
        </authorList>
    </citation>
    <scope>NUCLEOTIDE SEQUENCE [LARGE SCALE GENOMIC DNA]</scope>
    <source>
        <strain evidence="1 2">GOMI-1</strain>
    </source>
</reference>